<keyword evidence="3" id="KW-1185">Reference proteome</keyword>
<dbReference type="Proteomes" id="UP000014254">
    <property type="component" value="Unassembled WGS sequence"/>
</dbReference>
<dbReference type="VEuPathDB" id="FungiDB:HMPREF1544_10556"/>
<feature type="compositionally biased region" description="Basic and acidic residues" evidence="1">
    <location>
        <begin position="162"/>
        <end position="176"/>
    </location>
</feature>
<accession>S2JSA6</accession>
<evidence type="ECO:0000313" key="3">
    <source>
        <dbReference type="Proteomes" id="UP000014254"/>
    </source>
</evidence>
<organism evidence="2 3">
    <name type="scientific">Mucor circinelloides f. circinelloides (strain 1006PhL)</name>
    <name type="common">Mucormycosis agent</name>
    <name type="synonym">Calyptromyces circinelloides</name>
    <dbReference type="NCBI Taxonomy" id="1220926"/>
    <lineage>
        <taxon>Eukaryota</taxon>
        <taxon>Fungi</taxon>
        <taxon>Fungi incertae sedis</taxon>
        <taxon>Mucoromycota</taxon>
        <taxon>Mucoromycotina</taxon>
        <taxon>Mucoromycetes</taxon>
        <taxon>Mucorales</taxon>
        <taxon>Mucorineae</taxon>
        <taxon>Mucoraceae</taxon>
        <taxon>Mucor</taxon>
    </lineage>
</organism>
<gene>
    <name evidence="2" type="ORF">HMPREF1544_10556</name>
</gene>
<reference evidence="3" key="1">
    <citation type="submission" date="2013-05" db="EMBL/GenBank/DDBJ databases">
        <title>The Genome sequence of Mucor circinelloides f. circinelloides 1006PhL.</title>
        <authorList>
            <consortium name="The Broad Institute Genomics Platform"/>
            <person name="Cuomo C."/>
            <person name="Earl A."/>
            <person name="Findley K."/>
            <person name="Lee S.C."/>
            <person name="Walker B."/>
            <person name="Young S."/>
            <person name="Zeng Q."/>
            <person name="Gargeya S."/>
            <person name="Fitzgerald M."/>
            <person name="Haas B."/>
            <person name="Abouelleil A."/>
            <person name="Allen A.W."/>
            <person name="Alvarado L."/>
            <person name="Arachchi H.M."/>
            <person name="Berlin A.M."/>
            <person name="Chapman S.B."/>
            <person name="Gainer-Dewar J."/>
            <person name="Goldberg J."/>
            <person name="Griggs A."/>
            <person name="Gujja S."/>
            <person name="Hansen M."/>
            <person name="Howarth C."/>
            <person name="Imamovic A."/>
            <person name="Ireland A."/>
            <person name="Larimer J."/>
            <person name="McCowan C."/>
            <person name="Murphy C."/>
            <person name="Pearson M."/>
            <person name="Poon T.W."/>
            <person name="Priest M."/>
            <person name="Roberts A."/>
            <person name="Saif S."/>
            <person name="Shea T."/>
            <person name="Sisk P."/>
            <person name="Sykes S."/>
            <person name="Wortman J."/>
            <person name="Nusbaum C."/>
            <person name="Birren B."/>
        </authorList>
    </citation>
    <scope>NUCLEOTIDE SEQUENCE [LARGE SCALE GENOMIC DNA]</scope>
    <source>
        <strain evidence="3">1006PhL</strain>
    </source>
</reference>
<proteinExistence type="predicted"/>
<feature type="region of interest" description="Disordered" evidence="1">
    <location>
        <begin position="147"/>
        <end position="176"/>
    </location>
</feature>
<name>S2JSA6_MUCC1</name>
<evidence type="ECO:0000313" key="2">
    <source>
        <dbReference type="EMBL" id="EPB82710.1"/>
    </source>
</evidence>
<dbReference type="InParanoid" id="S2JSA6"/>
<dbReference type="EMBL" id="KE124102">
    <property type="protein sequence ID" value="EPB82710.1"/>
    <property type="molecule type" value="Genomic_DNA"/>
</dbReference>
<protein>
    <submittedName>
        <fullName evidence="2">Uncharacterized protein</fullName>
    </submittedName>
</protein>
<dbReference type="OMA" id="FHLYTEY"/>
<sequence length="379" mass="43292">MISSQEGDSLINEELFHLYTEYQLCKVRKNTPSTWNADDNEKNALISILTQCQEINGNTLRLVMKDIFDNSVVKYADSNSSVINYTPDMNSSSTGRIPEVIVNTTDDETDSVASREAATSPIYANPNPSDAIGLPCDNAAISKRNILPSSTPRLGRSVTPKLEPKEEKHRSDDRSVHKVLTDNGIEDLAQMTSQVARTEAMLRERCYAINDSVLVNFSSTVSTFSVLNHVGSSDTDGKILYKCQENFIGFRFGKLLERLYQEYPEKVAVARAKGYYRELQRELKRQGKTYYTCCWSTFKHYSNRMVKYVDEFGIYCLFIPNIIAPSKFKRMAFQDIRAVLQHLDERCFAFKDIVKVDREGNIIKPQSSRPKSHRVYERF</sequence>
<dbReference type="OrthoDB" id="2285426at2759"/>
<evidence type="ECO:0000256" key="1">
    <source>
        <dbReference type="SAM" id="MobiDB-lite"/>
    </source>
</evidence>
<dbReference type="AlphaFoldDB" id="S2JSA6"/>